<comment type="caution">
    <text evidence="8">The sequence shown here is derived from an EMBL/GenBank/DDBJ whole genome shotgun (WGS) entry which is preliminary data.</text>
</comment>
<name>A0A9W7ZS14_9FUNG</name>
<proteinExistence type="predicted"/>
<feature type="compositionally biased region" description="Polar residues" evidence="5">
    <location>
        <begin position="409"/>
        <end position="419"/>
    </location>
</feature>
<dbReference type="InterPro" id="IPR001841">
    <property type="entry name" value="Znf_RING"/>
</dbReference>
<dbReference type="GO" id="GO:0061630">
    <property type="term" value="F:ubiquitin protein ligase activity"/>
    <property type="evidence" value="ECO:0007669"/>
    <property type="project" value="TreeGrafter"/>
</dbReference>
<keyword evidence="3" id="KW-0862">Zinc</keyword>
<dbReference type="PANTHER" id="PTHR22765">
    <property type="entry name" value="RING FINGER AND PROTEASE ASSOCIATED DOMAIN-CONTAINING"/>
    <property type="match status" value="1"/>
</dbReference>
<feature type="domain" description="RING-type" evidence="7">
    <location>
        <begin position="468"/>
        <end position="510"/>
    </location>
</feature>
<reference evidence="8" key="1">
    <citation type="submission" date="2022-07" db="EMBL/GenBank/DDBJ databases">
        <title>Phylogenomic reconstructions and comparative analyses of Kickxellomycotina fungi.</title>
        <authorList>
            <person name="Reynolds N.K."/>
            <person name="Stajich J.E."/>
            <person name="Barry K."/>
            <person name="Grigoriev I.V."/>
            <person name="Crous P."/>
            <person name="Smith M.E."/>
        </authorList>
    </citation>
    <scope>NUCLEOTIDE SEQUENCE</scope>
    <source>
        <strain evidence="8">RSA 861</strain>
    </source>
</reference>
<evidence type="ECO:0000256" key="6">
    <source>
        <dbReference type="SAM" id="SignalP"/>
    </source>
</evidence>
<keyword evidence="9" id="KW-1185">Reference proteome</keyword>
<dbReference type="SMART" id="SM00184">
    <property type="entry name" value="RING"/>
    <property type="match status" value="1"/>
</dbReference>
<dbReference type="OrthoDB" id="8062037at2759"/>
<dbReference type="Gene3D" id="3.30.40.10">
    <property type="entry name" value="Zinc/RING finger domain, C3HC4 (zinc finger)"/>
    <property type="match status" value="1"/>
</dbReference>
<dbReference type="Pfam" id="PF13639">
    <property type="entry name" value="zf-RING_2"/>
    <property type="match status" value="1"/>
</dbReference>
<dbReference type="GO" id="GO:0008270">
    <property type="term" value="F:zinc ion binding"/>
    <property type="evidence" value="ECO:0007669"/>
    <property type="project" value="UniProtKB-KW"/>
</dbReference>
<feature type="signal peptide" evidence="6">
    <location>
        <begin position="1"/>
        <end position="26"/>
    </location>
</feature>
<sequence length="514" mass="57331">MRAHSRYLTSLCYLALSTLLAIHARGSKVEYYLNERTVHVVNGIWQFKTDYSPVEAPSVIRIPSTPKLKKDHNVEGMLFVHEDSCGQNETKLQDSNLDRIVNQPKIAVIPYNHNCSFFAAMTHALPPRTVAIITYHEPRNNEHITDGTDWVQTELIKNPAENSKLMSLNLTIPAVAIGTQAGRDMVQRIHRTNGGLDHYSQHQFEMIHPTTFQTRRNDVYKVFLTMSVGKPQSGARLWGLAVLGGVAILLIASVPRLNRTLGHYTWYRRRFLFRTSTHGPTSLEEAVHEAASSRDGQGSKHLRVLLPECLNRFPAYLMTAPDLAKIKQYGSISCDFGTDGDLKGDTVTVRAQAPSYRSRSPFKHGAGVVRRLFGRIVGVLRLQQRAPTGPSHELSESVRPASGEARSPSHPTHLSRGYSTVSPNSLDLVDEACAVDIADQPAVKKPDHGITDNAATDSDRLGFYLSDCSICLDEFSEGSLVRILPCRHYFHTHCVDIWLTKKSALCPLCKFDCK</sequence>
<keyword evidence="2 4" id="KW-0863">Zinc-finger</keyword>
<evidence type="ECO:0000256" key="4">
    <source>
        <dbReference type="PROSITE-ProRule" id="PRU00175"/>
    </source>
</evidence>
<dbReference type="GO" id="GO:0006511">
    <property type="term" value="P:ubiquitin-dependent protein catabolic process"/>
    <property type="evidence" value="ECO:0007669"/>
    <property type="project" value="TreeGrafter"/>
</dbReference>
<dbReference type="CDD" id="cd16454">
    <property type="entry name" value="RING-H2_PA-TM-RING"/>
    <property type="match status" value="1"/>
</dbReference>
<evidence type="ECO:0000313" key="9">
    <source>
        <dbReference type="Proteomes" id="UP001150569"/>
    </source>
</evidence>
<evidence type="ECO:0000256" key="3">
    <source>
        <dbReference type="ARBA" id="ARBA00022833"/>
    </source>
</evidence>
<dbReference type="SUPFAM" id="SSF57850">
    <property type="entry name" value="RING/U-box"/>
    <property type="match status" value="1"/>
</dbReference>
<evidence type="ECO:0000313" key="8">
    <source>
        <dbReference type="EMBL" id="KAJ1915424.1"/>
    </source>
</evidence>
<dbReference type="InterPro" id="IPR013083">
    <property type="entry name" value="Znf_RING/FYVE/PHD"/>
</dbReference>
<protein>
    <recommendedName>
        <fullName evidence="7">RING-type domain-containing protein</fullName>
    </recommendedName>
</protein>
<evidence type="ECO:0000256" key="5">
    <source>
        <dbReference type="SAM" id="MobiDB-lite"/>
    </source>
</evidence>
<keyword evidence="1" id="KW-0479">Metal-binding</keyword>
<organism evidence="8 9">
    <name type="scientific">Tieghemiomyces parasiticus</name>
    <dbReference type="NCBI Taxonomy" id="78921"/>
    <lineage>
        <taxon>Eukaryota</taxon>
        <taxon>Fungi</taxon>
        <taxon>Fungi incertae sedis</taxon>
        <taxon>Zoopagomycota</taxon>
        <taxon>Kickxellomycotina</taxon>
        <taxon>Dimargaritomycetes</taxon>
        <taxon>Dimargaritales</taxon>
        <taxon>Dimargaritaceae</taxon>
        <taxon>Tieghemiomyces</taxon>
    </lineage>
</organism>
<dbReference type="AlphaFoldDB" id="A0A9W7ZS14"/>
<keyword evidence="6" id="KW-0732">Signal</keyword>
<dbReference type="PROSITE" id="PS50089">
    <property type="entry name" value="ZF_RING_2"/>
    <property type="match status" value="1"/>
</dbReference>
<feature type="chain" id="PRO_5040891076" description="RING-type domain-containing protein" evidence="6">
    <location>
        <begin position="27"/>
        <end position="514"/>
    </location>
</feature>
<evidence type="ECO:0000256" key="2">
    <source>
        <dbReference type="ARBA" id="ARBA00022771"/>
    </source>
</evidence>
<dbReference type="PANTHER" id="PTHR22765:SF434">
    <property type="entry name" value="GB|AAD18119.1-RELATED"/>
    <property type="match status" value="1"/>
</dbReference>
<gene>
    <name evidence="8" type="ORF">IWQ60_008439</name>
</gene>
<dbReference type="InterPro" id="IPR011016">
    <property type="entry name" value="Znf_RING-CH"/>
</dbReference>
<feature type="region of interest" description="Disordered" evidence="5">
    <location>
        <begin position="385"/>
        <end position="419"/>
    </location>
</feature>
<dbReference type="EMBL" id="JANBPT010000630">
    <property type="protein sequence ID" value="KAJ1915424.1"/>
    <property type="molecule type" value="Genomic_DNA"/>
</dbReference>
<evidence type="ECO:0000256" key="1">
    <source>
        <dbReference type="ARBA" id="ARBA00022723"/>
    </source>
</evidence>
<accession>A0A9W7ZS14</accession>
<dbReference type="InterPro" id="IPR051826">
    <property type="entry name" value="E3_ubiquitin-ligase_domain"/>
</dbReference>
<evidence type="ECO:0000259" key="7">
    <source>
        <dbReference type="PROSITE" id="PS50089"/>
    </source>
</evidence>
<dbReference type="SMART" id="SM00744">
    <property type="entry name" value="RINGv"/>
    <property type="match status" value="1"/>
</dbReference>
<dbReference type="Proteomes" id="UP001150569">
    <property type="component" value="Unassembled WGS sequence"/>
</dbReference>